<accession>A0ABQ9VZM6</accession>
<reference evidence="8 9" key="1">
    <citation type="submission" date="2023-05" db="EMBL/GenBank/DDBJ databases">
        <title>B98-5 Cell Line De Novo Hybrid Assembly: An Optical Mapping Approach.</title>
        <authorList>
            <person name="Kananen K."/>
            <person name="Auerbach J.A."/>
            <person name="Kautto E."/>
            <person name="Blachly J.S."/>
        </authorList>
    </citation>
    <scope>NUCLEOTIDE SEQUENCE [LARGE SCALE GENOMIC DNA]</scope>
    <source>
        <strain evidence="8">B95-8</strain>
        <tissue evidence="8">Cell line</tissue>
    </source>
</reference>
<dbReference type="SUPFAM" id="SSF55307">
    <property type="entry name" value="Tubulin C-terminal domain-like"/>
    <property type="match status" value="1"/>
</dbReference>
<dbReference type="Gene3D" id="3.30.1330.20">
    <property type="entry name" value="Tubulin/FtsZ, C-terminal domain"/>
    <property type="match status" value="1"/>
</dbReference>
<comment type="caution">
    <text evidence="8">The sequence shown here is derived from an EMBL/GenBank/DDBJ whole genome shotgun (WGS) entry which is preliminary data.</text>
</comment>
<dbReference type="EMBL" id="JASSZA010000004">
    <property type="protein sequence ID" value="KAK2114023.1"/>
    <property type="molecule type" value="Genomic_DNA"/>
</dbReference>
<protein>
    <recommendedName>
        <fullName evidence="7">Tubulin/FtsZ 2-layer sandwich domain-containing protein</fullName>
    </recommendedName>
</protein>
<proteinExistence type="inferred from homology"/>
<evidence type="ECO:0000256" key="5">
    <source>
        <dbReference type="ARBA" id="ARBA00022741"/>
    </source>
</evidence>
<dbReference type="InterPro" id="IPR018316">
    <property type="entry name" value="Tubulin/FtsZ_2-layer-sand-dom"/>
</dbReference>
<evidence type="ECO:0000313" key="9">
    <source>
        <dbReference type="Proteomes" id="UP001266305"/>
    </source>
</evidence>
<dbReference type="Proteomes" id="UP001266305">
    <property type="component" value="Unassembled WGS sequence"/>
</dbReference>
<sequence length="117" mass="13760">MKEVDEQMLNVQNKNSSHFTEWIPNNEKMAVCDIPPQGLKMFTIFIGNSGAIQEVFQYISERFTAKFPHKTFLHWYTGKDLEKMEFTMAKSNINYLVFKYQQYQDATAKKEGKFEGN</sequence>
<keyword evidence="9" id="KW-1185">Reference proteome</keyword>
<dbReference type="InterPro" id="IPR002453">
    <property type="entry name" value="Beta_tubulin"/>
</dbReference>
<gene>
    <name evidence="8" type="ORF">P7K49_008289</name>
</gene>
<evidence type="ECO:0000256" key="2">
    <source>
        <dbReference type="ARBA" id="ARBA00009636"/>
    </source>
</evidence>
<dbReference type="InterPro" id="IPR023123">
    <property type="entry name" value="Tubulin_C"/>
</dbReference>
<dbReference type="PRINTS" id="PR01163">
    <property type="entry name" value="BETATUBULIN"/>
</dbReference>
<evidence type="ECO:0000313" key="8">
    <source>
        <dbReference type="EMBL" id="KAK2114023.1"/>
    </source>
</evidence>
<dbReference type="InterPro" id="IPR008280">
    <property type="entry name" value="Tub_FtsZ_C"/>
</dbReference>
<keyword evidence="4" id="KW-0493">Microtubule</keyword>
<evidence type="ECO:0000259" key="7">
    <source>
        <dbReference type="Pfam" id="PF03953"/>
    </source>
</evidence>
<comment type="similarity">
    <text evidence="2">Belongs to the tubulin family.</text>
</comment>
<evidence type="ECO:0000256" key="4">
    <source>
        <dbReference type="ARBA" id="ARBA00022701"/>
    </source>
</evidence>
<keyword evidence="6" id="KW-0342">GTP-binding</keyword>
<keyword evidence="3" id="KW-1017">Isopeptide bond</keyword>
<evidence type="ECO:0000256" key="3">
    <source>
        <dbReference type="ARBA" id="ARBA00022499"/>
    </source>
</evidence>
<name>A0ABQ9VZM6_SAGOE</name>
<organism evidence="8 9">
    <name type="scientific">Saguinus oedipus</name>
    <name type="common">Cotton-top tamarin</name>
    <name type="synonym">Oedipomidas oedipus</name>
    <dbReference type="NCBI Taxonomy" id="9490"/>
    <lineage>
        <taxon>Eukaryota</taxon>
        <taxon>Metazoa</taxon>
        <taxon>Chordata</taxon>
        <taxon>Craniata</taxon>
        <taxon>Vertebrata</taxon>
        <taxon>Euteleostomi</taxon>
        <taxon>Mammalia</taxon>
        <taxon>Eutheria</taxon>
        <taxon>Euarchontoglires</taxon>
        <taxon>Primates</taxon>
        <taxon>Haplorrhini</taxon>
        <taxon>Platyrrhini</taxon>
        <taxon>Cebidae</taxon>
        <taxon>Callitrichinae</taxon>
        <taxon>Saguinus</taxon>
    </lineage>
</organism>
<dbReference type="Gene3D" id="1.10.287.600">
    <property type="entry name" value="Helix hairpin bin"/>
    <property type="match status" value="1"/>
</dbReference>
<feature type="domain" description="Tubulin/FtsZ 2-layer sandwich" evidence="7">
    <location>
        <begin position="1"/>
        <end position="60"/>
    </location>
</feature>
<dbReference type="Pfam" id="PF03953">
    <property type="entry name" value="Tubulin_C"/>
    <property type="match status" value="1"/>
</dbReference>
<dbReference type="PANTHER" id="PTHR36527:SF8">
    <property type="entry name" value="TUBULIN BETA-4B CHAIN"/>
    <property type="match status" value="1"/>
</dbReference>
<dbReference type="PANTHER" id="PTHR36527">
    <property type="entry name" value="OS01G0282866 PROTEIN"/>
    <property type="match status" value="1"/>
</dbReference>
<dbReference type="InterPro" id="IPR037103">
    <property type="entry name" value="Tubulin/FtsZ-like_C"/>
</dbReference>
<evidence type="ECO:0000256" key="6">
    <source>
        <dbReference type="ARBA" id="ARBA00023134"/>
    </source>
</evidence>
<comment type="cofactor">
    <cofactor evidence="1">
        <name>Mg(2+)</name>
        <dbReference type="ChEBI" id="CHEBI:18420"/>
    </cofactor>
</comment>
<evidence type="ECO:0000256" key="1">
    <source>
        <dbReference type="ARBA" id="ARBA00001946"/>
    </source>
</evidence>
<keyword evidence="5" id="KW-0547">Nucleotide-binding</keyword>